<sequence>MLKMPWLWDEGEYPKSKSELANPPAQAAEQTPGAIADYKPMEIPDYTKSLPNPFEAATAPTTGFKLYSQKNNFAPSSYDPIKNGDNDAMLKQIAGLKPHPDAWQEFQSRQAKLKTDQVTPAASTYPYNDVGQTLKPLSDLTIENVVKPTVQYVQKSIREKQGVELFPEIVTGENWAPIKDRPNVVPTPEADLLKTSKPVSDALLNTYKKDNVVNAMNAIYAADTLNHESDMANPNDDFSKGIEYTSRENEVSQRATQQLFNKLFSPDGTRTKEMDAWLKQEEAWLENNPLPELRDFWKIDWKKHPDKVVELGGKYFRQSVVGNYAYGLALSMIDSPGSKGNPILNQQVEGTMTGIARIFCQKDEILQAAIVYGKAGKPAEGWDFMVAKATSKLPLASSEGIRFLNRFLTQEQKEQMFHLMTKDVKQKDIDKTDVVPRDNTDNGPLPLLKKIMPRRMK</sequence>
<name>A0A9E9P3I4_9BURK</name>
<evidence type="ECO:0000313" key="2">
    <source>
        <dbReference type="EMBL" id="WAW10048.1"/>
    </source>
</evidence>
<evidence type="ECO:0000256" key="1">
    <source>
        <dbReference type="SAM" id="MobiDB-lite"/>
    </source>
</evidence>
<reference evidence="2" key="1">
    <citation type="journal article" date="2022" name="Front. Microbiol.">
        <title>New perspectives on an old grouping: The genomic and phenotypic variability of Oxalobacter formigenes and the implications for calcium oxalate stone prevention.</title>
        <authorList>
            <person name="Chmiel J.A."/>
            <person name="Carr C."/>
            <person name="Stuivenberg G.A."/>
            <person name="Venema R."/>
            <person name="Chanyi R.M."/>
            <person name="Al K.F."/>
            <person name="Giguere D."/>
            <person name="Say H."/>
            <person name="Akouris P.P."/>
            <person name="Dominguez Romero S.A."/>
            <person name="Kwong A."/>
            <person name="Tai V."/>
            <person name="Koval S.F."/>
            <person name="Razvi H."/>
            <person name="Bjazevic J."/>
            <person name="Burton J.P."/>
        </authorList>
    </citation>
    <scope>NUCLEOTIDE SEQUENCE</scope>
    <source>
        <strain evidence="2">WoOx3</strain>
    </source>
</reference>
<accession>A0A9E9P3I4</accession>
<gene>
    <name evidence="2" type="ORF">NB640_12660</name>
</gene>
<organism evidence="2 3">
    <name type="scientific">Oxalobacter vibrioformis</name>
    <dbReference type="NCBI Taxonomy" id="933080"/>
    <lineage>
        <taxon>Bacteria</taxon>
        <taxon>Pseudomonadati</taxon>
        <taxon>Pseudomonadota</taxon>
        <taxon>Betaproteobacteria</taxon>
        <taxon>Burkholderiales</taxon>
        <taxon>Oxalobacteraceae</taxon>
        <taxon>Oxalobacter</taxon>
    </lineage>
</organism>
<evidence type="ECO:0000313" key="3">
    <source>
        <dbReference type="Proteomes" id="UP001156215"/>
    </source>
</evidence>
<dbReference type="Proteomes" id="UP001156215">
    <property type="component" value="Chromosome"/>
</dbReference>
<dbReference type="RefSeq" id="WP_269309051.1">
    <property type="nucleotide sequence ID" value="NZ_CP098242.1"/>
</dbReference>
<proteinExistence type="predicted"/>
<dbReference type="AlphaFoldDB" id="A0A9E9P3I4"/>
<keyword evidence="3" id="KW-1185">Reference proteome</keyword>
<dbReference type="KEGG" id="ovb:NB640_12660"/>
<dbReference type="EMBL" id="CP098242">
    <property type="protein sequence ID" value="WAW10048.1"/>
    <property type="molecule type" value="Genomic_DNA"/>
</dbReference>
<feature type="region of interest" description="Disordered" evidence="1">
    <location>
        <begin position="13"/>
        <end position="33"/>
    </location>
</feature>
<protein>
    <submittedName>
        <fullName evidence="2">Uncharacterized protein</fullName>
    </submittedName>
</protein>